<dbReference type="Gene3D" id="3.30.1370.10">
    <property type="entry name" value="K Homology domain, type 1"/>
    <property type="match status" value="1"/>
</dbReference>
<dbReference type="Pfam" id="PF03725">
    <property type="entry name" value="RNase_PH_C"/>
    <property type="match status" value="1"/>
</dbReference>
<evidence type="ECO:0000256" key="10">
    <source>
        <dbReference type="SAM" id="MobiDB-lite"/>
    </source>
</evidence>
<evidence type="ECO:0000256" key="1">
    <source>
        <dbReference type="ARBA" id="ARBA00004496"/>
    </source>
</evidence>
<dbReference type="InterPro" id="IPR015847">
    <property type="entry name" value="ExoRNase_PH_dom2"/>
</dbReference>
<dbReference type="Gene3D" id="2.40.50.140">
    <property type="entry name" value="Nucleic acid-binding proteins"/>
    <property type="match status" value="1"/>
</dbReference>
<dbReference type="PANTHER" id="PTHR11252">
    <property type="entry name" value="POLYRIBONUCLEOTIDE NUCLEOTIDYLTRANSFERASE"/>
    <property type="match status" value="1"/>
</dbReference>
<dbReference type="InterPro" id="IPR015848">
    <property type="entry name" value="PNPase_PH_RNA-bd_bac/org-type"/>
</dbReference>
<organism evidence="12 13">
    <name type="scientific">Candidatus Methylophosphatis roskildensis</name>
    <dbReference type="NCBI Taxonomy" id="2899263"/>
    <lineage>
        <taxon>Bacteria</taxon>
        <taxon>Pseudomonadati</taxon>
        <taxon>Pseudomonadota</taxon>
        <taxon>Betaproteobacteria</taxon>
        <taxon>Nitrosomonadales</taxon>
        <taxon>Sterolibacteriaceae</taxon>
        <taxon>Candidatus Methylophosphatis</taxon>
    </lineage>
</organism>
<dbReference type="GO" id="GO:0005829">
    <property type="term" value="C:cytosol"/>
    <property type="evidence" value="ECO:0007669"/>
    <property type="project" value="TreeGrafter"/>
</dbReference>
<evidence type="ECO:0000259" key="11">
    <source>
        <dbReference type="PROSITE" id="PS50126"/>
    </source>
</evidence>
<dbReference type="CDD" id="cd04472">
    <property type="entry name" value="S1_PNPase"/>
    <property type="match status" value="1"/>
</dbReference>
<dbReference type="Pfam" id="PF03726">
    <property type="entry name" value="PNPase"/>
    <property type="match status" value="1"/>
</dbReference>
<name>A0A9D7DXQ8_9PROT</name>
<evidence type="ECO:0000313" key="12">
    <source>
        <dbReference type="EMBL" id="MBK6972766.1"/>
    </source>
</evidence>
<dbReference type="NCBIfam" id="NF008805">
    <property type="entry name" value="PRK11824.1"/>
    <property type="match status" value="1"/>
</dbReference>
<dbReference type="FunFam" id="2.40.50.140:FF:000023">
    <property type="entry name" value="Polyribonucleotide nucleotidyltransferase"/>
    <property type="match status" value="1"/>
</dbReference>
<dbReference type="InterPro" id="IPR027408">
    <property type="entry name" value="PNPase/RNase_PH_dom_sf"/>
</dbReference>
<proteinExistence type="inferred from homology"/>
<dbReference type="HAMAP" id="MF_01595">
    <property type="entry name" value="PNPase"/>
    <property type="match status" value="1"/>
</dbReference>
<dbReference type="CDD" id="cd11363">
    <property type="entry name" value="RNase_PH_PNPase_1"/>
    <property type="match status" value="1"/>
</dbReference>
<dbReference type="SUPFAM" id="SSF54791">
    <property type="entry name" value="Eukaryotic type KH-domain (KH-domain type I)"/>
    <property type="match status" value="1"/>
</dbReference>
<dbReference type="InterPro" id="IPR020568">
    <property type="entry name" value="Ribosomal_Su5_D2-typ_SF"/>
</dbReference>
<dbReference type="FunFam" id="3.30.1370.10:FF:000001">
    <property type="entry name" value="Polyribonucleotide nucleotidyltransferase"/>
    <property type="match status" value="1"/>
</dbReference>
<keyword evidence="5 9" id="KW-0548">Nucleotidyltransferase</keyword>
<dbReference type="SMART" id="SM00322">
    <property type="entry name" value="KH"/>
    <property type="match status" value="1"/>
</dbReference>
<accession>A0A9D7DXQ8</accession>
<dbReference type="InterPro" id="IPR003029">
    <property type="entry name" value="S1_domain"/>
</dbReference>
<feature type="domain" description="S1 motif" evidence="11">
    <location>
        <begin position="655"/>
        <end position="723"/>
    </location>
</feature>
<keyword evidence="8 9" id="KW-0694">RNA-binding</keyword>
<sequence>MRLSPVLCLLSLADGECYVLRLASERTRPCLITQKKSFTYGQHTVALETGEVARQSSGAVVVSMDDTVVLATVVAKTEAKPGQDFFPLTVDYAEKFYAAGRIPGGFFKREGRPSEKETLTSRLIDRPIRPLFPDGFYNEVQVIIHVLSLNPEVDADIPALIGASAALTISGIPFNGPIGAARVGYLDGAYILNPTASQIKESQLNLVVAGTQAAVLMVESEAKELSEDVMLGAVVYGHEQMQAAINAINELVEVAGKPEWDWQPPARDDGLIATIAEIAEGPLREAYRLTQKQLRNTKINEIRSALVARLTTDLPEGATASDLNTVRNHFHDLEANIVRSQILNGDPRIDGRDTRTVRPIAIRNSVLPRTHGSALFTRGETQALVIATLGTGRDEQIIDALAGEYRERFMLHYNMPPFATGETGRFGAPKRREVGHGRLAKRALVAVLPAPEEFSYSMRVVSEITESNGSSSMASVCGGSLALMDAGVPLKAHVAGIAMGLIKEGSRFAVLTDILGDEDHLGDMDFKVAGTDNGVTALQMDIKIQGITKEIMQVALAQAKEARIHILGQMKASMSSPRGEVSAYAPRLLTMKINPEKIRDVIGKGGAVIRALTEETGTTIDITDDGTVTIASVNSDMAEVAKKRIEAITAEVEVGKVYEGTVLRLLDFGAIVSVLPGKDGLLHISQIANERIEKVADHLKEGQVVNVKVLETDEKGRIRLSMKAVSLESQQGQRQQATEAPSQPN</sequence>
<feature type="binding site" evidence="9">
    <location>
        <position position="519"/>
    </location>
    <ligand>
        <name>Mg(2+)</name>
        <dbReference type="ChEBI" id="CHEBI:18420"/>
    </ligand>
</feature>
<dbReference type="AlphaFoldDB" id="A0A9D7DXQ8"/>
<dbReference type="InterPro" id="IPR012162">
    <property type="entry name" value="PNPase"/>
</dbReference>
<dbReference type="SUPFAM" id="SSF54211">
    <property type="entry name" value="Ribosomal protein S5 domain 2-like"/>
    <property type="match status" value="2"/>
</dbReference>
<dbReference type="SUPFAM" id="SSF55666">
    <property type="entry name" value="Ribonuclease PH domain 2-like"/>
    <property type="match status" value="2"/>
</dbReference>
<comment type="caution">
    <text evidence="12">The sequence shown here is derived from an EMBL/GenBank/DDBJ whole genome shotgun (WGS) entry which is preliminary data.</text>
</comment>
<evidence type="ECO:0000256" key="4">
    <source>
        <dbReference type="ARBA" id="ARBA00022679"/>
    </source>
</evidence>
<evidence type="ECO:0000256" key="2">
    <source>
        <dbReference type="ARBA" id="ARBA00007404"/>
    </source>
</evidence>
<dbReference type="PIRSF" id="PIRSF005499">
    <property type="entry name" value="PNPase"/>
    <property type="match status" value="1"/>
</dbReference>
<evidence type="ECO:0000256" key="3">
    <source>
        <dbReference type="ARBA" id="ARBA00022490"/>
    </source>
</evidence>
<comment type="subcellular location">
    <subcellularLocation>
        <location evidence="1 9">Cytoplasm</location>
    </subcellularLocation>
</comment>
<dbReference type="Gene3D" id="3.30.230.70">
    <property type="entry name" value="GHMP Kinase, N-terminal domain"/>
    <property type="match status" value="2"/>
</dbReference>
<evidence type="ECO:0000256" key="7">
    <source>
        <dbReference type="ARBA" id="ARBA00022842"/>
    </source>
</evidence>
<dbReference type="GO" id="GO:0006402">
    <property type="term" value="P:mRNA catabolic process"/>
    <property type="evidence" value="ECO:0007669"/>
    <property type="project" value="UniProtKB-UniRule"/>
</dbReference>
<evidence type="ECO:0000256" key="6">
    <source>
        <dbReference type="ARBA" id="ARBA00022723"/>
    </source>
</evidence>
<comment type="cofactor">
    <cofactor evidence="9">
        <name>Mg(2+)</name>
        <dbReference type="ChEBI" id="CHEBI:18420"/>
    </cofactor>
</comment>
<keyword evidence="7 9" id="KW-0460">Magnesium</keyword>
<comment type="catalytic activity">
    <reaction evidence="9">
        <text>RNA(n+1) + phosphate = RNA(n) + a ribonucleoside 5'-diphosphate</text>
        <dbReference type="Rhea" id="RHEA:22096"/>
        <dbReference type="Rhea" id="RHEA-COMP:14527"/>
        <dbReference type="Rhea" id="RHEA-COMP:17342"/>
        <dbReference type="ChEBI" id="CHEBI:43474"/>
        <dbReference type="ChEBI" id="CHEBI:57930"/>
        <dbReference type="ChEBI" id="CHEBI:140395"/>
        <dbReference type="EC" id="2.7.7.8"/>
    </reaction>
</comment>
<dbReference type="GO" id="GO:0000175">
    <property type="term" value="F:3'-5'-RNA exonuclease activity"/>
    <property type="evidence" value="ECO:0007669"/>
    <property type="project" value="TreeGrafter"/>
</dbReference>
<dbReference type="GO" id="GO:0003723">
    <property type="term" value="F:RNA binding"/>
    <property type="evidence" value="ECO:0007669"/>
    <property type="project" value="UniProtKB-UniRule"/>
</dbReference>
<dbReference type="Pfam" id="PF00575">
    <property type="entry name" value="S1"/>
    <property type="match status" value="1"/>
</dbReference>
<dbReference type="InterPro" id="IPR001247">
    <property type="entry name" value="ExoRNase_PH_dom1"/>
</dbReference>
<dbReference type="InterPro" id="IPR036612">
    <property type="entry name" value="KH_dom_type_1_sf"/>
</dbReference>
<reference evidence="12" key="1">
    <citation type="submission" date="2020-10" db="EMBL/GenBank/DDBJ databases">
        <title>Connecting structure to function with the recovery of over 1000 high-quality activated sludge metagenome-assembled genomes encoding full-length rRNA genes using long-read sequencing.</title>
        <authorList>
            <person name="Singleton C.M."/>
            <person name="Petriglieri F."/>
            <person name="Kristensen J.M."/>
            <person name="Kirkegaard R.H."/>
            <person name="Michaelsen T.Y."/>
            <person name="Andersen M.H."/>
            <person name="Karst S.M."/>
            <person name="Dueholm M.S."/>
            <person name="Nielsen P.H."/>
            <person name="Albertsen M."/>
        </authorList>
    </citation>
    <scope>NUCLEOTIDE SEQUENCE</scope>
    <source>
        <strain evidence="12">Bjer_18-Q3-R1-45_BAT3C.347</strain>
    </source>
</reference>
<gene>
    <name evidence="9 12" type="primary">pnp</name>
    <name evidence="12" type="ORF">IPH26_07345</name>
</gene>
<evidence type="ECO:0000313" key="13">
    <source>
        <dbReference type="Proteomes" id="UP000807785"/>
    </source>
</evidence>
<dbReference type="CDD" id="cd11364">
    <property type="entry name" value="RNase_PH_PNPase_2"/>
    <property type="match status" value="1"/>
</dbReference>
<dbReference type="Proteomes" id="UP000807785">
    <property type="component" value="Unassembled WGS sequence"/>
</dbReference>
<dbReference type="Pfam" id="PF01138">
    <property type="entry name" value="RNase_PH"/>
    <property type="match status" value="2"/>
</dbReference>
<dbReference type="FunFam" id="3.30.230.70:FF:000001">
    <property type="entry name" value="Polyribonucleotide nucleotidyltransferase"/>
    <property type="match status" value="1"/>
</dbReference>
<keyword evidence="6 9" id="KW-0479">Metal-binding</keyword>
<keyword evidence="3 9" id="KW-0963">Cytoplasm</keyword>
<dbReference type="PROSITE" id="PS50126">
    <property type="entry name" value="S1"/>
    <property type="match status" value="1"/>
</dbReference>
<protein>
    <recommendedName>
        <fullName evidence="9">Polyribonucleotide nucleotidyltransferase</fullName>
        <ecNumber evidence="9">2.7.7.8</ecNumber>
    </recommendedName>
    <alternativeName>
        <fullName evidence="9">Polynucleotide phosphorylase</fullName>
        <shortName evidence="9">PNPase</shortName>
    </alternativeName>
</protein>
<feature type="binding site" evidence="9">
    <location>
        <position position="525"/>
    </location>
    <ligand>
        <name>Mg(2+)</name>
        <dbReference type="ChEBI" id="CHEBI:18420"/>
    </ligand>
</feature>
<dbReference type="Pfam" id="PF00013">
    <property type="entry name" value="KH_1"/>
    <property type="match status" value="1"/>
</dbReference>
<dbReference type="SUPFAM" id="SSF50249">
    <property type="entry name" value="Nucleic acid-binding proteins"/>
    <property type="match status" value="1"/>
</dbReference>
<dbReference type="EC" id="2.7.7.8" evidence="9"/>
<dbReference type="GO" id="GO:0004654">
    <property type="term" value="F:polyribonucleotide nucleotidyltransferase activity"/>
    <property type="evidence" value="ECO:0007669"/>
    <property type="project" value="UniProtKB-UniRule"/>
</dbReference>
<keyword evidence="4 9" id="KW-0808">Transferase</keyword>
<dbReference type="CDD" id="cd02393">
    <property type="entry name" value="KH-I_PNPase"/>
    <property type="match status" value="1"/>
</dbReference>
<feature type="compositionally biased region" description="Polar residues" evidence="10">
    <location>
        <begin position="727"/>
        <end position="745"/>
    </location>
</feature>
<dbReference type="NCBIfam" id="TIGR03591">
    <property type="entry name" value="polynuc_phos"/>
    <property type="match status" value="1"/>
</dbReference>
<dbReference type="FunFam" id="3.30.230.70:FF:000002">
    <property type="entry name" value="Polyribonucleotide nucleotidyltransferase"/>
    <property type="match status" value="1"/>
</dbReference>
<dbReference type="GO" id="GO:0000287">
    <property type="term" value="F:magnesium ion binding"/>
    <property type="evidence" value="ECO:0007669"/>
    <property type="project" value="UniProtKB-UniRule"/>
</dbReference>
<dbReference type="EMBL" id="JADJEV010000003">
    <property type="protein sequence ID" value="MBK6972766.1"/>
    <property type="molecule type" value="Genomic_DNA"/>
</dbReference>
<dbReference type="InterPro" id="IPR036345">
    <property type="entry name" value="ExoRNase_PH_dom2_sf"/>
</dbReference>
<dbReference type="InterPro" id="IPR004088">
    <property type="entry name" value="KH_dom_type_1"/>
</dbReference>
<feature type="region of interest" description="Disordered" evidence="10">
    <location>
        <begin position="726"/>
        <end position="745"/>
    </location>
</feature>
<comment type="similarity">
    <text evidence="2 9">Belongs to the polyribonucleotide nucleotidyltransferase family.</text>
</comment>
<evidence type="ECO:0000256" key="5">
    <source>
        <dbReference type="ARBA" id="ARBA00022695"/>
    </source>
</evidence>
<dbReference type="PANTHER" id="PTHR11252:SF0">
    <property type="entry name" value="POLYRIBONUCLEOTIDE NUCLEOTIDYLTRANSFERASE 1, MITOCHONDRIAL"/>
    <property type="match status" value="1"/>
</dbReference>
<dbReference type="GO" id="GO:0006396">
    <property type="term" value="P:RNA processing"/>
    <property type="evidence" value="ECO:0007669"/>
    <property type="project" value="InterPro"/>
</dbReference>
<dbReference type="InterPro" id="IPR012340">
    <property type="entry name" value="NA-bd_OB-fold"/>
</dbReference>
<dbReference type="PROSITE" id="PS50084">
    <property type="entry name" value="KH_TYPE_1"/>
    <property type="match status" value="1"/>
</dbReference>
<evidence type="ECO:0000256" key="8">
    <source>
        <dbReference type="ARBA" id="ARBA00022884"/>
    </source>
</evidence>
<dbReference type="InterPro" id="IPR004087">
    <property type="entry name" value="KH_dom"/>
</dbReference>
<dbReference type="SMART" id="SM00316">
    <property type="entry name" value="S1"/>
    <property type="match status" value="1"/>
</dbReference>
<evidence type="ECO:0000256" key="9">
    <source>
        <dbReference type="HAMAP-Rule" id="MF_01595"/>
    </source>
</evidence>
<comment type="function">
    <text evidence="9">Involved in mRNA degradation. Catalyzes the phosphorolysis of single-stranded polyribonucleotides processively in the 3'- to 5'-direction.</text>
</comment>